<reference evidence="2 3" key="1">
    <citation type="submission" date="2015-02" db="EMBL/GenBank/DDBJ databases">
        <authorList>
            <person name="Gomez-Escribano P.J."/>
        </authorList>
    </citation>
    <scope>NUCLEOTIDE SEQUENCE [LARGE SCALE GENOMIC DNA]</scope>
    <source>
        <strain evidence="3">C34 (DSM 42122 / NRRL B-24963)</strain>
    </source>
</reference>
<keyword evidence="1" id="KW-0812">Transmembrane</keyword>
<dbReference type="EMBL" id="LN831790">
    <property type="protein sequence ID" value="CQR62880.1"/>
    <property type="molecule type" value="Genomic_DNA"/>
</dbReference>
<dbReference type="RefSeq" id="WP_157840613.1">
    <property type="nucleotide sequence ID" value="NZ_AZSD01000019.1"/>
</dbReference>
<sequence length="73" mass="7809">MSLPLAERCVSNPRQQLAVITIVVVVVLASPMWAKIVGAYVDAASFLALCLAVSGTAAKYRNHSNHRRTASLT</sequence>
<evidence type="ECO:0000256" key="1">
    <source>
        <dbReference type="SAM" id="Phobius"/>
    </source>
</evidence>
<proteinExistence type="predicted"/>
<organism evidence="2 3">
    <name type="scientific">Streptomyces leeuwenhoekii</name>
    <dbReference type="NCBI Taxonomy" id="1437453"/>
    <lineage>
        <taxon>Bacteria</taxon>
        <taxon>Bacillati</taxon>
        <taxon>Actinomycetota</taxon>
        <taxon>Actinomycetes</taxon>
        <taxon>Kitasatosporales</taxon>
        <taxon>Streptomycetaceae</taxon>
        <taxon>Streptomyces</taxon>
    </lineage>
</organism>
<protein>
    <submittedName>
        <fullName evidence="2">Uncharacterized protein</fullName>
    </submittedName>
</protein>
<feature type="transmembrane region" description="Helical" evidence="1">
    <location>
        <begin position="40"/>
        <end position="58"/>
    </location>
</feature>
<dbReference type="KEGG" id="sle:sle_34190"/>
<dbReference type="AlphaFoldDB" id="A0A0F7VTA2"/>
<dbReference type="Proteomes" id="UP000035016">
    <property type="component" value="Chromosome Chromosome"/>
</dbReference>
<evidence type="ECO:0000313" key="2">
    <source>
        <dbReference type="EMBL" id="CQR62880.1"/>
    </source>
</evidence>
<feature type="transmembrane region" description="Helical" evidence="1">
    <location>
        <begin position="17"/>
        <end position="34"/>
    </location>
</feature>
<evidence type="ECO:0000313" key="3">
    <source>
        <dbReference type="Proteomes" id="UP000035016"/>
    </source>
</evidence>
<keyword evidence="1" id="KW-1133">Transmembrane helix</keyword>
<gene>
    <name evidence="2" type="primary">sle_34190</name>
</gene>
<name>A0A0F7VTA2_STRLW</name>
<keyword evidence="1" id="KW-0472">Membrane</keyword>
<accession>A0A0F7VTA2</accession>